<sequence>MIRPPYAARVAAGVVVTVLEETRKLPTTAITLPMSAVSQTLQAVMRFQQGIAEMAIKGDDIFESLLGRAEEEPEWATFDEDDDAEDIDDSAPTVSAAPITPATTTVTPADEKPETADDDPEATAAPAGTGRFALYSSTPDIEKDTPAGARRSAKNAPEIVVMLDYDTLTLAQLRAKLRGVGLPELKELADYEKGNRARAPFLTMLDNRVTAASK</sequence>
<name>A0ABT4N0X6_GORRU</name>
<comment type="caution">
    <text evidence="2">The sequence shown here is derived from an EMBL/GenBank/DDBJ whole genome shotgun (WGS) entry which is preliminary data.</text>
</comment>
<gene>
    <name evidence="2" type="ORF">O4213_22190</name>
</gene>
<dbReference type="InterPro" id="IPR047728">
    <property type="entry name" value="LipDrop-assoc"/>
</dbReference>
<reference evidence="2" key="1">
    <citation type="submission" date="2022-12" db="EMBL/GenBank/DDBJ databases">
        <authorList>
            <person name="Krivoruchko A.V."/>
            <person name="Elkin A."/>
        </authorList>
    </citation>
    <scope>NUCLEOTIDE SEQUENCE</scope>
    <source>
        <strain evidence="2">IEGM 1388</strain>
    </source>
</reference>
<evidence type="ECO:0000256" key="1">
    <source>
        <dbReference type="SAM" id="MobiDB-lite"/>
    </source>
</evidence>
<dbReference type="EMBL" id="JAPWIE010000007">
    <property type="protein sequence ID" value="MCZ4552714.1"/>
    <property type="molecule type" value="Genomic_DNA"/>
</dbReference>
<evidence type="ECO:0000313" key="2">
    <source>
        <dbReference type="EMBL" id="MCZ4552714.1"/>
    </source>
</evidence>
<feature type="region of interest" description="Disordered" evidence="1">
    <location>
        <begin position="73"/>
        <end position="150"/>
    </location>
</feature>
<proteinExistence type="predicted"/>
<protein>
    <submittedName>
        <fullName evidence="2">Lipid droplet-associated protein</fullName>
    </submittedName>
</protein>
<organism evidence="2 3">
    <name type="scientific">Gordonia rubripertincta</name>
    <name type="common">Rhodococcus corallinus</name>
    <dbReference type="NCBI Taxonomy" id="36822"/>
    <lineage>
        <taxon>Bacteria</taxon>
        <taxon>Bacillati</taxon>
        <taxon>Actinomycetota</taxon>
        <taxon>Actinomycetes</taxon>
        <taxon>Mycobacteriales</taxon>
        <taxon>Gordoniaceae</taxon>
        <taxon>Gordonia</taxon>
    </lineage>
</organism>
<dbReference type="Proteomes" id="UP001067235">
    <property type="component" value="Unassembled WGS sequence"/>
</dbReference>
<evidence type="ECO:0000313" key="3">
    <source>
        <dbReference type="Proteomes" id="UP001067235"/>
    </source>
</evidence>
<dbReference type="NCBIfam" id="NF033649">
    <property type="entry name" value="LipDrop_Rv1109c"/>
    <property type="match status" value="1"/>
</dbReference>
<keyword evidence="3" id="KW-1185">Reference proteome</keyword>
<feature type="compositionally biased region" description="Acidic residues" evidence="1">
    <location>
        <begin position="73"/>
        <end position="89"/>
    </location>
</feature>
<feature type="compositionally biased region" description="Low complexity" evidence="1">
    <location>
        <begin position="90"/>
        <end position="108"/>
    </location>
</feature>
<accession>A0ABT4N0X6</accession>
<dbReference type="RefSeq" id="WP_084838387.1">
    <property type="nucleotide sequence ID" value="NZ_JAPWIE010000007.1"/>
</dbReference>